<dbReference type="InParanoid" id="A0A165DHN5"/>
<feature type="region of interest" description="Disordered" evidence="1">
    <location>
        <begin position="462"/>
        <end position="538"/>
    </location>
</feature>
<sequence length="759" mass="84401">MSAMASVQKTGTKRTFSRRDSTNSQPPSVDSSLFRALVRTKGETHKRDHYVPSGERDTADTVSAYHLKKRDTTLPSARIAAVADFEFRPRGLNRDLLLTGTTTKGAWETRANSIQAQDGAAGAPLLITLFGQRISASEAGTIASLVCTSLERTYNCTGLEAFAFQLANDGKQLPHSAGRTIAVFGMSVENAKAAAARYAHCICVDDDSVIAFGAQLWDMPPNTHVATLEKVDHLGTPTEAMRKYIWDRVAQHIRERANNIGAFLVGNAKQYWGKGELSHDYMELLLDSLEIDIVVDVDAKKNRSVIINVYTLGVFADQWSVERWADQLIGTQVNLGEYGEATRAKRLHCNYCHDTDHYVRICRIPKHPDWFHKPEASKKPQAKPEDAGWTTRSPPSRPTSPASRNVHPDPMYNKERAVARTEPNVPLPQSPATMTHRNADTALDELEQQLREIREIENRLYKTQDDIPPEPPPPPDDPSQLSPPPETPDPTPAPTPHSPQGDSAPIPQTANKPRKKGKKKRARQQDNQRSLFTLPKAPRSVKNTKACVLLASQNMKGRGPANFKNNDKWRSLYNHMSHNKIGVCAIQETHMTEADAREAESAWQELRVFSSPSPDNPNGAGGVGVVLNKKIVCTKDAKSWVIIPGRAMVVSFNWHMGQKLAILAVYAPNTAKEQEEFWPKIMKTLKEKSHIPRPKFLLGDCNNVEAEIDRFPAHLNDTDLSLEFLELLSYLDDVETGRSGTQASARERITVQYQSSSST</sequence>
<feature type="compositionally biased region" description="Polar residues" evidence="1">
    <location>
        <begin position="22"/>
        <end position="31"/>
    </location>
</feature>
<name>A0A165DHN5_EXIGL</name>
<gene>
    <name evidence="2" type="ORF">EXIGLDRAFT_700310</name>
</gene>
<feature type="compositionally biased region" description="Basic and acidic residues" evidence="1">
    <location>
        <begin position="370"/>
        <end position="386"/>
    </location>
</feature>
<dbReference type="OrthoDB" id="416119at2759"/>
<protein>
    <recommendedName>
        <fullName evidence="4">DNase I-like protein</fullName>
    </recommendedName>
</protein>
<evidence type="ECO:0000256" key="1">
    <source>
        <dbReference type="SAM" id="MobiDB-lite"/>
    </source>
</evidence>
<evidence type="ECO:0000313" key="2">
    <source>
        <dbReference type="EMBL" id="KZV84553.1"/>
    </source>
</evidence>
<accession>A0A165DHN5</accession>
<organism evidence="2 3">
    <name type="scientific">Exidia glandulosa HHB12029</name>
    <dbReference type="NCBI Taxonomy" id="1314781"/>
    <lineage>
        <taxon>Eukaryota</taxon>
        <taxon>Fungi</taxon>
        <taxon>Dikarya</taxon>
        <taxon>Basidiomycota</taxon>
        <taxon>Agaricomycotina</taxon>
        <taxon>Agaricomycetes</taxon>
        <taxon>Auriculariales</taxon>
        <taxon>Exidiaceae</taxon>
        <taxon>Exidia</taxon>
    </lineage>
</organism>
<evidence type="ECO:0008006" key="4">
    <source>
        <dbReference type="Google" id="ProtNLM"/>
    </source>
</evidence>
<reference evidence="2 3" key="1">
    <citation type="journal article" date="2016" name="Mol. Biol. Evol.">
        <title>Comparative Genomics of Early-Diverging Mushroom-Forming Fungi Provides Insights into the Origins of Lignocellulose Decay Capabilities.</title>
        <authorList>
            <person name="Nagy L.G."/>
            <person name="Riley R."/>
            <person name="Tritt A."/>
            <person name="Adam C."/>
            <person name="Daum C."/>
            <person name="Floudas D."/>
            <person name="Sun H."/>
            <person name="Yadav J.S."/>
            <person name="Pangilinan J."/>
            <person name="Larsson K.H."/>
            <person name="Matsuura K."/>
            <person name="Barry K."/>
            <person name="Labutti K."/>
            <person name="Kuo R."/>
            <person name="Ohm R.A."/>
            <person name="Bhattacharya S.S."/>
            <person name="Shirouzu T."/>
            <person name="Yoshinaga Y."/>
            <person name="Martin F.M."/>
            <person name="Grigoriev I.V."/>
            <person name="Hibbett D.S."/>
        </authorList>
    </citation>
    <scope>NUCLEOTIDE SEQUENCE [LARGE SCALE GENOMIC DNA]</scope>
    <source>
        <strain evidence="2 3">HHB12029</strain>
    </source>
</reference>
<dbReference type="EMBL" id="KV426220">
    <property type="protein sequence ID" value="KZV84553.1"/>
    <property type="molecule type" value="Genomic_DNA"/>
</dbReference>
<dbReference type="Proteomes" id="UP000077266">
    <property type="component" value="Unassembled WGS sequence"/>
</dbReference>
<dbReference type="SUPFAM" id="SSF56219">
    <property type="entry name" value="DNase I-like"/>
    <property type="match status" value="1"/>
</dbReference>
<feature type="compositionally biased region" description="Basic residues" evidence="1">
    <location>
        <begin position="512"/>
        <end position="522"/>
    </location>
</feature>
<dbReference type="STRING" id="1314781.A0A165DHN5"/>
<feature type="compositionally biased region" description="Polar residues" evidence="1">
    <location>
        <begin position="1"/>
        <end position="10"/>
    </location>
</feature>
<dbReference type="AlphaFoldDB" id="A0A165DHN5"/>
<feature type="compositionally biased region" description="Low complexity" evidence="1">
    <location>
        <begin position="390"/>
        <end position="404"/>
    </location>
</feature>
<feature type="region of interest" description="Disordered" evidence="1">
    <location>
        <begin position="370"/>
        <end position="410"/>
    </location>
</feature>
<evidence type="ECO:0000313" key="3">
    <source>
        <dbReference type="Proteomes" id="UP000077266"/>
    </source>
</evidence>
<feature type="region of interest" description="Disordered" evidence="1">
    <location>
        <begin position="1"/>
        <end position="31"/>
    </location>
</feature>
<dbReference type="Gene3D" id="3.60.10.10">
    <property type="entry name" value="Endonuclease/exonuclease/phosphatase"/>
    <property type="match status" value="1"/>
</dbReference>
<proteinExistence type="predicted"/>
<dbReference type="InterPro" id="IPR036691">
    <property type="entry name" value="Endo/exonu/phosph_ase_sf"/>
</dbReference>
<feature type="compositionally biased region" description="Pro residues" evidence="1">
    <location>
        <begin position="469"/>
        <end position="497"/>
    </location>
</feature>
<keyword evidence="3" id="KW-1185">Reference proteome</keyword>